<dbReference type="Pfam" id="PF00532">
    <property type="entry name" value="Peripla_BP_1"/>
    <property type="match status" value="1"/>
</dbReference>
<feature type="domain" description="HTH lacI-type" evidence="4">
    <location>
        <begin position="1"/>
        <end position="53"/>
    </location>
</feature>
<organism evidence="5 6">
    <name type="scientific">Nostocoides veronense</name>
    <dbReference type="NCBI Taxonomy" id="330836"/>
    <lineage>
        <taxon>Bacteria</taxon>
        <taxon>Bacillati</taxon>
        <taxon>Actinomycetota</taxon>
        <taxon>Actinomycetes</taxon>
        <taxon>Micrococcales</taxon>
        <taxon>Intrasporangiaceae</taxon>
        <taxon>Nostocoides</taxon>
    </lineage>
</organism>
<evidence type="ECO:0000313" key="5">
    <source>
        <dbReference type="EMBL" id="GAA1779436.1"/>
    </source>
</evidence>
<reference evidence="5 6" key="1">
    <citation type="journal article" date="2019" name="Int. J. Syst. Evol. Microbiol.">
        <title>The Global Catalogue of Microorganisms (GCM) 10K type strain sequencing project: providing services to taxonomists for standard genome sequencing and annotation.</title>
        <authorList>
            <consortium name="The Broad Institute Genomics Platform"/>
            <consortium name="The Broad Institute Genome Sequencing Center for Infectious Disease"/>
            <person name="Wu L."/>
            <person name="Ma J."/>
        </authorList>
    </citation>
    <scope>NUCLEOTIDE SEQUENCE [LARGE SCALE GENOMIC DNA]</scope>
    <source>
        <strain evidence="5 6">JCM 15592</strain>
    </source>
</reference>
<keyword evidence="3" id="KW-0804">Transcription</keyword>
<evidence type="ECO:0000259" key="4">
    <source>
        <dbReference type="PROSITE" id="PS50932"/>
    </source>
</evidence>
<name>A0ABN2LAT2_9MICO</name>
<keyword evidence="2 5" id="KW-0238">DNA-binding</keyword>
<sequence length="327" mass="34921">MREVAARAGVSAKTVSRVLRGEGYASEDARARVLAAVDELNYVPNLLAVTFRAGRDAAVGVAVPDIADPYFAEIVQAVESVARQRNIAVIVTSLGYDGSREQAAVETLLQRQVLGLIACPVSTDQSYLKSWLLRTPVVFVDRSPGRITADSVIEDDRGGAYEATTHLIGHGHRRVAFFGDPPTVTTTAKRLEGYLAALDDAGIPRDDDLVRAEVTDAGSAAEAVRGVGALSRPPTAIFSSNARCTLRLIPALANAAGPRLAVVSFGDFPLADALTPPVTVIDQNASALGAFAAERLFARIADPDKRMRRRTVLPVHLIERESCRLDI</sequence>
<evidence type="ECO:0000256" key="2">
    <source>
        <dbReference type="ARBA" id="ARBA00023125"/>
    </source>
</evidence>
<dbReference type="PROSITE" id="PS00356">
    <property type="entry name" value="HTH_LACI_1"/>
    <property type="match status" value="1"/>
</dbReference>
<dbReference type="SMART" id="SM00354">
    <property type="entry name" value="HTH_LACI"/>
    <property type="match status" value="1"/>
</dbReference>
<dbReference type="Gene3D" id="3.40.50.2300">
    <property type="match status" value="2"/>
</dbReference>
<dbReference type="CDD" id="cd06267">
    <property type="entry name" value="PBP1_LacI_sugar_binding-like"/>
    <property type="match status" value="1"/>
</dbReference>
<evidence type="ECO:0000313" key="6">
    <source>
        <dbReference type="Proteomes" id="UP001499938"/>
    </source>
</evidence>
<dbReference type="InterPro" id="IPR010982">
    <property type="entry name" value="Lambda_DNA-bd_dom_sf"/>
</dbReference>
<accession>A0ABN2LAT2</accession>
<dbReference type="Gene3D" id="1.10.260.40">
    <property type="entry name" value="lambda repressor-like DNA-binding domains"/>
    <property type="match status" value="1"/>
</dbReference>
<dbReference type="PANTHER" id="PTHR30146">
    <property type="entry name" value="LACI-RELATED TRANSCRIPTIONAL REPRESSOR"/>
    <property type="match status" value="1"/>
</dbReference>
<dbReference type="SUPFAM" id="SSF53822">
    <property type="entry name" value="Periplasmic binding protein-like I"/>
    <property type="match status" value="1"/>
</dbReference>
<dbReference type="Pfam" id="PF00356">
    <property type="entry name" value="LacI"/>
    <property type="match status" value="1"/>
</dbReference>
<dbReference type="InterPro" id="IPR028082">
    <property type="entry name" value="Peripla_BP_I"/>
</dbReference>
<gene>
    <name evidence="5" type="ORF">GCM10009811_01040</name>
</gene>
<dbReference type="GO" id="GO:0003677">
    <property type="term" value="F:DNA binding"/>
    <property type="evidence" value="ECO:0007669"/>
    <property type="project" value="UniProtKB-KW"/>
</dbReference>
<evidence type="ECO:0000256" key="3">
    <source>
        <dbReference type="ARBA" id="ARBA00023163"/>
    </source>
</evidence>
<dbReference type="InterPro" id="IPR000843">
    <property type="entry name" value="HTH_LacI"/>
</dbReference>
<dbReference type="EMBL" id="BAAAPO010000001">
    <property type="protein sequence ID" value="GAA1779436.1"/>
    <property type="molecule type" value="Genomic_DNA"/>
</dbReference>
<dbReference type="InterPro" id="IPR001761">
    <property type="entry name" value="Peripla_BP/Lac1_sug-bd_dom"/>
</dbReference>
<protein>
    <submittedName>
        <fullName evidence="5">LacI family DNA-binding transcriptional regulator</fullName>
    </submittedName>
</protein>
<evidence type="ECO:0000256" key="1">
    <source>
        <dbReference type="ARBA" id="ARBA00023015"/>
    </source>
</evidence>
<dbReference type="SUPFAM" id="SSF47413">
    <property type="entry name" value="lambda repressor-like DNA-binding domains"/>
    <property type="match status" value="1"/>
</dbReference>
<keyword evidence="6" id="KW-1185">Reference proteome</keyword>
<dbReference type="PROSITE" id="PS50932">
    <property type="entry name" value="HTH_LACI_2"/>
    <property type="match status" value="1"/>
</dbReference>
<dbReference type="PANTHER" id="PTHR30146:SF109">
    <property type="entry name" value="HTH-TYPE TRANSCRIPTIONAL REGULATOR GALS"/>
    <property type="match status" value="1"/>
</dbReference>
<dbReference type="Proteomes" id="UP001499938">
    <property type="component" value="Unassembled WGS sequence"/>
</dbReference>
<keyword evidence="1" id="KW-0805">Transcription regulation</keyword>
<proteinExistence type="predicted"/>
<comment type="caution">
    <text evidence="5">The sequence shown here is derived from an EMBL/GenBank/DDBJ whole genome shotgun (WGS) entry which is preliminary data.</text>
</comment>
<dbReference type="CDD" id="cd01392">
    <property type="entry name" value="HTH_LacI"/>
    <property type="match status" value="1"/>
</dbReference>